<dbReference type="InterPro" id="IPR001594">
    <property type="entry name" value="Palmitoyltrfase_DHHC"/>
</dbReference>
<keyword evidence="7" id="KW-0449">Lipoprotein</keyword>
<keyword evidence="3 10" id="KW-0812">Transmembrane</keyword>
<keyword evidence="4 10" id="KW-1133">Transmembrane helix</keyword>
<keyword evidence="6" id="KW-0564">Palmitate</keyword>
<keyword evidence="5 10" id="KW-0472">Membrane</keyword>
<keyword evidence="8 10" id="KW-0012">Acyltransferase</keyword>
<evidence type="ECO:0000256" key="6">
    <source>
        <dbReference type="ARBA" id="ARBA00023139"/>
    </source>
</evidence>
<dbReference type="GO" id="GO:0019706">
    <property type="term" value="F:protein-cysteine S-palmitoyltransferase activity"/>
    <property type="evidence" value="ECO:0007669"/>
    <property type="project" value="UniProtKB-EC"/>
</dbReference>
<feature type="transmembrane region" description="Helical" evidence="10">
    <location>
        <begin position="111"/>
        <end position="133"/>
    </location>
</feature>
<accession>A0A9P3LRP1</accession>
<dbReference type="GO" id="GO:0016020">
    <property type="term" value="C:membrane"/>
    <property type="evidence" value="ECO:0007669"/>
    <property type="project" value="UniProtKB-SubCell"/>
</dbReference>
<organism evidence="13 14">
    <name type="scientific">Entomortierella parvispora</name>
    <dbReference type="NCBI Taxonomy" id="205924"/>
    <lineage>
        <taxon>Eukaryota</taxon>
        <taxon>Fungi</taxon>
        <taxon>Fungi incertae sedis</taxon>
        <taxon>Mucoromycota</taxon>
        <taxon>Mortierellomycotina</taxon>
        <taxon>Mortierellomycetes</taxon>
        <taxon>Mortierellales</taxon>
        <taxon>Mortierellaceae</taxon>
        <taxon>Entomortierella</taxon>
    </lineage>
</organism>
<evidence type="ECO:0000259" key="12">
    <source>
        <dbReference type="Pfam" id="PF01529"/>
    </source>
</evidence>
<evidence type="ECO:0000256" key="10">
    <source>
        <dbReference type="RuleBase" id="RU079119"/>
    </source>
</evidence>
<feature type="transmembrane region" description="Helical" evidence="10">
    <location>
        <begin position="74"/>
        <end position="99"/>
    </location>
</feature>
<feature type="transmembrane region" description="Helical" evidence="10">
    <location>
        <begin position="214"/>
        <end position="239"/>
    </location>
</feature>
<reference evidence="13" key="2">
    <citation type="journal article" date="2022" name="Microbiol. Resour. Announc.">
        <title>Whole-Genome Sequence of Entomortierella parvispora E1425, a Mucoromycotan Fungus Associated with Burkholderiaceae-Related Endosymbiotic Bacteria.</title>
        <authorList>
            <person name="Herlambang A."/>
            <person name="Guo Y."/>
            <person name="Takashima Y."/>
            <person name="Narisawa K."/>
            <person name="Ohta H."/>
            <person name="Nishizawa T."/>
        </authorList>
    </citation>
    <scope>NUCLEOTIDE SEQUENCE</scope>
    <source>
        <strain evidence="13">E1425</strain>
    </source>
</reference>
<comment type="similarity">
    <text evidence="10">Belongs to the DHHC palmitoyltransferase family.</text>
</comment>
<dbReference type="EC" id="2.3.1.225" evidence="10"/>
<evidence type="ECO:0000256" key="8">
    <source>
        <dbReference type="ARBA" id="ARBA00023315"/>
    </source>
</evidence>
<evidence type="ECO:0000256" key="11">
    <source>
        <dbReference type="SAM" id="MobiDB-lite"/>
    </source>
</evidence>
<evidence type="ECO:0000313" key="14">
    <source>
        <dbReference type="Proteomes" id="UP000827284"/>
    </source>
</evidence>
<comment type="subcellular location">
    <subcellularLocation>
        <location evidence="1">Membrane</location>
        <topology evidence="1">Multi-pass membrane protein</topology>
    </subcellularLocation>
</comment>
<evidence type="ECO:0000256" key="5">
    <source>
        <dbReference type="ARBA" id="ARBA00023136"/>
    </source>
</evidence>
<protein>
    <recommendedName>
        <fullName evidence="10">Palmitoyltransferase</fullName>
        <ecNumber evidence="10">2.3.1.225</ecNumber>
    </recommendedName>
</protein>
<dbReference type="OrthoDB" id="9909019at2759"/>
<evidence type="ECO:0000313" key="13">
    <source>
        <dbReference type="EMBL" id="GJJ68201.1"/>
    </source>
</evidence>
<dbReference type="PROSITE" id="PS50216">
    <property type="entry name" value="DHHC"/>
    <property type="match status" value="1"/>
</dbReference>
<dbReference type="Pfam" id="PF01529">
    <property type="entry name" value="DHHC"/>
    <property type="match status" value="1"/>
</dbReference>
<gene>
    <name evidence="13" type="ORF">EMPS_00547</name>
</gene>
<keyword evidence="2 10" id="KW-0808">Transferase</keyword>
<keyword evidence="14" id="KW-1185">Reference proteome</keyword>
<evidence type="ECO:0000256" key="9">
    <source>
        <dbReference type="ARBA" id="ARBA00048048"/>
    </source>
</evidence>
<name>A0A9P3LRP1_9FUNG</name>
<dbReference type="EMBL" id="BQFW01000001">
    <property type="protein sequence ID" value="GJJ68201.1"/>
    <property type="molecule type" value="Genomic_DNA"/>
</dbReference>
<evidence type="ECO:0000256" key="7">
    <source>
        <dbReference type="ARBA" id="ARBA00023288"/>
    </source>
</evidence>
<evidence type="ECO:0000256" key="2">
    <source>
        <dbReference type="ARBA" id="ARBA00022679"/>
    </source>
</evidence>
<proteinExistence type="inferred from homology"/>
<sequence length="372" mass="42466">MSTSIGFQPLATADPDMDLEMQAQPLHRHTQEQVDDEDLEPITTAPRRPFPRKPTLSDRVEKLTDSAIKGLGPILITVAFLLLSVCIFCFFSVIIPYHYTWNEGQGFFGNLGYILNMVWSSYLVWGIMANYYYAVRTPAGSVLDGVKNAPNEALFQVVLSEMECYTEVPPTCKRCMLPKPERTHHCSVCKKCVLKYDHHCPWIHNCVGHFNHRYFLMFLTYLSTACFYFVIMGVGPFLLAADLESGDNWPYWLDRSLMAFAEVLAVAIGVAVGGMGCWHWFLTLTAQTTLEQYNNAYIKKMCKKRGETFTNMYDFGIFGNLMDFFNVGPRGHYPWYTAFLPLRIPPIGNGKRFERSGRGFVLDFGEEDDDMV</sequence>
<feature type="domain" description="Palmitoyltransferase DHHC" evidence="12">
    <location>
        <begin position="171"/>
        <end position="295"/>
    </location>
</feature>
<feature type="transmembrane region" description="Helical" evidence="10">
    <location>
        <begin position="259"/>
        <end position="282"/>
    </location>
</feature>
<comment type="domain">
    <text evidence="10">The DHHC domain is required for palmitoyltransferase activity.</text>
</comment>
<dbReference type="AlphaFoldDB" id="A0A9P3LRP1"/>
<feature type="region of interest" description="Disordered" evidence="11">
    <location>
        <begin position="21"/>
        <end position="56"/>
    </location>
</feature>
<comment type="caution">
    <text evidence="13">The sequence shown here is derived from an EMBL/GenBank/DDBJ whole genome shotgun (WGS) entry which is preliminary data.</text>
</comment>
<comment type="catalytic activity">
    <reaction evidence="9 10">
        <text>L-cysteinyl-[protein] + hexadecanoyl-CoA = S-hexadecanoyl-L-cysteinyl-[protein] + CoA</text>
        <dbReference type="Rhea" id="RHEA:36683"/>
        <dbReference type="Rhea" id="RHEA-COMP:10131"/>
        <dbReference type="Rhea" id="RHEA-COMP:11032"/>
        <dbReference type="ChEBI" id="CHEBI:29950"/>
        <dbReference type="ChEBI" id="CHEBI:57287"/>
        <dbReference type="ChEBI" id="CHEBI:57379"/>
        <dbReference type="ChEBI" id="CHEBI:74151"/>
        <dbReference type="EC" id="2.3.1.225"/>
    </reaction>
</comment>
<reference evidence="13" key="1">
    <citation type="submission" date="2021-11" db="EMBL/GenBank/DDBJ databases">
        <authorList>
            <person name="Herlambang A."/>
            <person name="Guo Y."/>
            <person name="Takashima Y."/>
            <person name="Nishizawa T."/>
        </authorList>
    </citation>
    <scope>NUCLEOTIDE SEQUENCE</scope>
    <source>
        <strain evidence="13">E1425</strain>
    </source>
</reference>
<evidence type="ECO:0000256" key="4">
    <source>
        <dbReference type="ARBA" id="ARBA00022989"/>
    </source>
</evidence>
<dbReference type="PANTHER" id="PTHR12246">
    <property type="entry name" value="PALMITOYLTRANSFERASE ZDHHC16"/>
    <property type="match status" value="1"/>
</dbReference>
<evidence type="ECO:0000256" key="1">
    <source>
        <dbReference type="ARBA" id="ARBA00004141"/>
    </source>
</evidence>
<dbReference type="InterPro" id="IPR039859">
    <property type="entry name" value="PFA4/ZDH16/20/ERF2-like"/>
</dbReference>
<dbReference type="Proteomes" id="UP000827284">
    <property type="component" value="Unassembled WGS sequence"/>
</dbReference>
<evidence type="ECO:0000256" key="3">
    <source>
        <dbReference type="ARBA" id="ARBA00022692"/>
    </source>
</evidence>